<comment type="caution">
    <text evidence="2">The sequence shown here is derived from an EMBL/GenBank/DDBJ whole genome shotgun (WGS) entry which is preliminary data.</text>
</comment>
<reference evidence="2" key="1">
    <citation type="journal article" date="2014" name="Int. J. Syst. Evol. Microbiol.">
        <title>Complete genome sequence of Corynebacterium casei LMG S-19264T (=DSM 44701T), isolated from a smear-ripened cheese.</title>
        <authorList>
            <consortium name="US DOE Joint Genome Institute (JGI-PGF)"/>
            <person name="Walter F."/>
            <person name="Albersmeier A."/>
            <person name="Kalinowski J."/>
            <person name="Ruckert C."/>
        </authorList>
    </citation>
    <scope>NUCLEOTIDE SEQUENCE</scope>
    <source>
        <strain evidence="2">CGMCC 1.12813</strain>
    </source>
</reference>
<keyword evidence="1" id="KW-0472">Membrane</keyword>
<dbReference type="RefSeq" id="WP_188511676.1">
    <property type="nucleotide sequence ID" value="NZ_BMGB01000002.1"/>
</dbReference>
<proteinExistence type="predicted"/>
<evidence type="ECO:0000313" key="3">
    <source>
        <dbReference type="Proteomes" id="UP000606922"/>
    </source>
</evidence>
<dbReference type="EMBL" id="BMGB01000002">
    <property type="protein sequence ID" value="GGB14423.1"/>
    <property type="molecule type" value="Genomic_DNA"/>
</dbReference>
<protein>
    <submittedName>
        <fullName evidence="2">Uncharacterized protein</fullName>
    </submittedName>
</protein>
<name>A0A916SUE6_9MICO</name>
<keyword evidence="1" id="KW-0812">Transmembrane</keyword>
<accession>A0A916SUE6</accession>
<dbReference type="Proteomes" id="UP000606922">
    <property type="component" value="Unassembled WGS sequence"/>
</dbReference>
<gene>
    <name evidence="2" type="ORF">GCM10010979_31180</name>
</gene>
<sequence length="143" mass="15311">MTEPNAPARPVRWTGGVDVLVAVTLLALVVAMFYQWLSVYFQLGYGPRPVPSASETVAYRITAGVAIALGLTGFVFAIRRRRRIAIVGYLLIGTLVIPSALLFAVPTIDVTPLIHPQQPAVENDDYVPCYGDEPVNTPGCAGG</sequence>
<keyword evidence="1" id="KW-1133">Transmembrane helix</keyword>
<dbReference type="AlphaFoldDB" id="A0A916SUE6"/>
<reference evidence="2" key="2">
    <citation type="submission" date="2020-09" db="EMBL/GenBank/DDBJ databases">
        <authorList>
            <person name="Sun Q."/>
            <person name="Zhou Y."/>
        </authorList>
    </citation>
    <scope>NUCLEOTIDE SEQUENCE</scope>
    <source>
        <strain evidence="2">CGMCC 1.12813</strain>
    </source>
</reference>
<evidence type="ECO:0000256" key="1">
    <source>
        <dbReference type="SAM" id="Phobius"/>
    </source>
</evidence>
<feature type="transmembrane region" description="Helical" evidence="1">
    <location>
        <begin position="57"/>
        <end position="77"/>
    </location>
</feature>
<evidence type="ECO:0000313" key="2">
    <source>
        <dbReference type="EMBL" id="GGB14423.1"/>
    </source>
</evidence>
<feature type="transmembrane region" description="Helical" evidence="1">
    <location>
        <begin position="19"/>
        <end position="37"/>
    </location>
</feature>
<organism evidence="2 3">
    <name type="scientific">Conyzicola nivalis</name>
    <dbReference type="NCBI Taxonomy" id="1477021"/>
    <lineage>
        <taxon>Bacteria</taxon>
        <taxon>Bacillati</taxon>
        <taxon>Actinomycetota</taxon>
        <taxon>Actinomycetes</taxon>
        <taxon>Micrococcales</taxon>
        <taxon>Microbacteriaceae</taxon>
        <taxon>Conyzicola</taxon>
    </lineage>
</organism>
<feature type="transmembrane region" description="Helical" evidence="1">
    <location>
        <begin position="84"/>
        <end position="105"/>
    </location>
</feature>
<keyword evidence="3" id="KW-1185">Reference proteome</keyword>